<dbReference type="Proteomes" id="UP001162156">
    <property type="component" value="Unassembled WGS sequence"/>
</dbReference>
<accession>A0AAV8ZKP1</accession>
<organism evidence="1 2">
    <name type="scientific">Rhamnusium bicolor</name>
    <dbReference type="NCBI Taxonomy" id="1586634"/>
    <lineage>
        <taxon>Eukaryota</taxon>
        <taxon>Metazoa</taxon>
        <taxon>Ecdysozoa</taxon>
        <taxon>Arthropoda</taxon>
        <taxon>Hexapoda</taxon>
        <taxon>Insecta</taxon>
        <taxon>Pterygota</taxon>
        <taxon>Neoptera</taxon>
        <taxon>Endopterygota</taxon>
        <taxon>Coleoptera</taxon>
        <taxon>Polyphaga</taxon>
        <taxon>Cucujiformia</taxon>
        <taxon>Chrysomeloidea</taxon>
        <taxon>Cerambycidae</taxon>
        <taxon>Lepturinae</taxon>
        <taxon>Rhagiini</taxon>
        <taxon>Rhamnusium</taxon>
    </lineage>
</organism>
<dbReference type="EMBL" id="JANEYF010001344">
    <property type="protein sequence ID" value="KAJ8964504.1"/>
    <property type="molecule type" value="Genomic_DNA"/>
</dbReference>
<dbReference type="InterPro" id="IPR020234">
    <property type="entry name" value="Mite_allergen_group-7"/>
</dbReference>
<reference evidence="1" key="1">
    <citation type="journal article" date="2023" name="Insect Mol. Biol.">
        <title>Genome sequencing provides insights into the evolution of gene families encoding plant cell wall-degrading enzymes in longhorned beetles.</title>
        <authorList>
            <person name="Shin N.R."/>
            <person name="Okamura Y."/>
            <person name="Kirsch R."/>
            <person name="Pauchet Y."/>
        </authorList>
    </citation>
    <scope>NUCLEOTIDE SEQUENCE</scope>
    <source>
        <strain evidence="1">RBIC_L_NR</strain>
    </source>
</reference>
<dbReference type="AlphaFoldDB" id="A0AAV8ZKP1"/>
<keyword evidence="2" id="KW-1185">Reference proteome</keyword>
<dbReference type="Gene3D" id="3.15.10.50">
    <property type="match status" value="1"/>
</dbReference>
<comment type="caution">
    <text evidence="1">The sequence shown here is derived from an EMBL/GenBank/DDBJ whole genome shotgun (WGS) entry which is preliminary data.</text>
</comment>
<sequence length="103" mass="11784">MTMVQINASQSLDTSQHPNLDDIQIELGNIQVRFDGLGTVDYVIEFAVNVIPNLLRYQIMDALEKPIKFKIQETLDQINIERMIKQHADKLDSANGLQDLQFL</sequence>
<proteinExistence type="predicted"/>
<evidence type="ECO:0000313" key="1">
    <source>
        <dbReference type="EMBL" id="KAJ8964504.1"/>
    </source>
</evidence>
<dbReference type="Pfam" id="PF16984">
    <property type="entry name" value="Grp7_allergen"/>
    <property type="match status" value="1"/>
</dbReference>
<name>A0AAV8ZKP1_9CUCU</name>
<dbReference type="InterPro" id="IPR038602">
    <property type="entry name" value="Mite_allergen_7_sf"/>
</dbReference>
<protein>
    <submittedName>
        <fullName evidence="1">Uncharacterized protein</fullName>
    </submittedName>
</protein>
<gene>
    <name evidence="1" type="ORF">NQ314_004792</name>
</gene>
<evidence type="ECO:0000313" key="2">
    <source>
        <dbReference type="Proteomes" id="UP001162156"/>
    </source>
</evidence>